<organismHost>
    <name type="scientific">Klebsiella pneumoniae</name>
    <dbReference type="NCBI Taxonomy" id="573"/>
</organismHost>
<evidence type="ECO:0000313" key="3">
    <source>
        <dbReference type="Proteomes" id="UP000226096"/>
    </source>
</evidence>
<protein>
    <recommendedName>
        <fullName evidence="1">YspA cpYpsA-related SLOG domain-containing protein</fullName>
    </recommendedName>
</protein>
<dbReference type="EMBL" id="KY385423">
    <property type="protein sequence ID" value="APZ82747.1"/>
    <property type="molecule type" value="Genomic_DNA"/>
</dbReference>
<gene>
    <name evidence="2" type="ORF">kpv74_35</name>
</gene>
<proteinExistence type="predicted"/>
<dbReference type="SUPFAM" id="SSF102405">
    <property type="entry name" value="MCP/YpsA-like"/>
    <property type="match status" value="1"/>
</dbReference>
<accession>A0A1P8VW70</accession>
<name>A0A1P8VW70_BPK74</name>
<keyword evidence="3" id="KW-1185">Reference proteome</keyword>
<organism evidence="2 3">
    <name type="scientific">Klebsiella phage vB_KpnP_KpV74</name>
    <name type="common">Bacteriophage vB_KpnP_KpV74</name>
    <dbReference type="NCBI Taxonomy" id="1933773"/>
    <lineage>
        <taxon>Viruses</taxon>
        <taxon>Duplodnaviria</taxon>
        <taxon>Heunggongvirae</taxon>
        <taxon>Uroviricota</taxon>
        <taxon>Caudoviricetes</taxon>
        <taxon>Autographivirales</taxon>
        <taxon>Autoscriptoviridae</taxon>
        <taxon>Slopekvirinae</taxon>
        <taxon>Drulisvirus</taxon>
        <taxon>Drulisvirus KpV74</taxon>
    </lineage>
</organism>
<reference evidence="2" key="1">
    <citation type="submission" date="2016-12" db="EMBL/GenBank/DDBJ databases">
        <title>Complete genome sequence of Klebsiella pneumoniae bacteriophage vB_KpnP_KpV74.</title>
        <authorList>
            <person name="Komisarova E.V."/>
            <person name="Krasilnikova V.M."/>
            <person name="Kislichkina A.A."/>
            <person name="Volozhantsev N.V."/>
        </authorList>
    </citation>
    <scope>NUCLEOTIDE SEQUENCE [LARGE SCALE GENOMIC DNA]</scope>
</reference>
<dbReference type="Pfam" id="PF10686">
    <property type="entry name" value="YAcAr"/>
    <property type="match status" value="1"/>
</dbReference>
<evidence type="ECO:0000313" key="2">
    <source>
        <dbReference type="EMBL" id="APZ82747.1"/>
    </source>
</evidence>
<evidence type="ECO:0000259" key="1">
    <source>
        <dbReference type="Pfam" id="PF10686"/>
    </source>
</evidence>
<dbReference type="InterPro" id="IPR019627">
    <property type="entry name" value="YAcAr"/>
</dbReference>
<sequence length="112" mass="12146">MRVLITGGRDYSDYLALKTAMDMLPNKPSVVIHGNARGADALADRWALESGVFVLRMPALWDTQGKSAGMRRNAAMISLAFPEYCVAFPGGRGTAGMVELCRKAGIPVWVPY</sequence>
<dbReference type="Proteomes" id="UP000226096">
    <property type="component" value="Segment"/>
</dbReference>
<feature type="domain" description="YspA cpYpsA-related SLOG" evidence="1">
    <location>
        <begin position="1"/>
        <end position="62"/>
    </location>
</feature>